<evidence type="ECO:0000313" key="3">
    <source>
        <dbReference type="EMBL" id="CEG43594.1"/>
    </source>
</evidence>
<keyword evidence="4" id="KW-1185">Reference proteome</keyword>
<dbReference type="Gene3D" id="2.40.10.10">
    <property type="entry name" value="Trypsin-like serine proteases"/>
    <property type="match status" value="1"/>
</dbReference>
<dbReference type="InterPro" id="IPR001254">
    <property type="entry name" value="Trypsin_dom"/>
</dbReference>
<sequence>MDQNPLYAAVGTRFSNGSTDVEALKILGNDTHPDYNSLDRSYDFAIVMLDGVSRFRFAQLPLPTEASRTISPDTLTTTFGWGSTDPTKCDAVAEELHSVDLPVWDNEACRKALGFDFIDDKFICAGGEEGKGPMLVDMGGPLVIKENDKFEVVGMLSYALEGAKGKPSVFGNLAKALPWIYNYLAVLTSHR</sequence>
<accession>A0A0P1AQT0</accession>
<reference evidence="4" key="1">
    <citation type="submission" date="2014-09" db="EMBL/GenBank/DDBJ databases">
        <authorList>
            <person name="Sharma Rahul"/>
            <person name="Thines Marco"/>
        </authorList>
    </citation>
    <scope>NUCLEOTIDE SEQUENCE [LARGE SCALE GENOMIC DNA]</scope>
</reference>
<organism evidence="3 4">
    <name type="scientific">Plasmopara halstedii</name>
    <name type="common">Downy mildew of sunflower</name>
    <dbReference type="NCBI Taxonomy" id="4781"/>
    <lineage>
        <taxon>Eukaryota</taxon>
        <taxon>Sar</taxon>
        <taxon>Stramenopiles</taxon>
        <taxon>Oomycota</taxon>
        <taxon>Peronosporomycetes</taxon>
        <taxon>Peronosporales</taxon>
        <taxon>Peronosporaceae</taxon>
        <taxon>Plasmopara</taxon>
    </lineage>
</organism>
<dbReference type="RefSeq" id="XP_024579963.1">
    <property type="nucleotide sequence ID" value="XM_024729602.1"/>
</dbReference>
<feature type="domain" description="Peptidase S1" evidence="2">
    <location>
        <begin position="32"/>
        <end position="185"/>
    </location>
</feature>
<dbReference type="AlphaFoldDB" id="A0A0P1AQT0"/>
<protein>
    <submittedName>
        <fullName evidence="3">Trypsin</fullName>
    </submittedName>
</protein>
<dbReference type="InterPro" id="IPR051333">
    <property type="entry name" value="CLIP_Serine_Protease"/>
</dbReference>
<dbReference type="InterPro" id="IPR043504">
    <property type="entry name" value="Peptidase_S1_PA_chymotrypsin"/>
</dbReference>
<evidence type="ECO:0000259" key="2">
    <source>
        <dbReference type="PROSITE" id="PS50240"/>
    </source>
</evidence>
<dbReference type="PROSITE" id="PS50240">
    <property type="entry name" value="TRYPSIN_DOM"/>
    <property type="match status" value="1"/>
</dbReference>
<keyword evidence="1" id="KW-0843">Virulence</keyword>
<dbReference type="InterPro" id="IPR009003">
    <property type="entry name" value="Peptidase_S1_PA"/>
</dbReference>
<dbReference type="Pfam" id="PF00089">
    <property type="entry name" value="Trypsin"/>
    <property type="match status" value="1"/>
</dbReference>
<dbReference type="OrthoDB" id="8440449at2759"/>
<dbReference type="Proteomes" id="UP000054928">
    <property type="component" value="Unassembled WGS sequence"/>
</dbReference>
<dbReference type="STRING" id="4781.A0A0P1AQT0"/>
<dbReference type="PANTHER" id="PTHR24260:SF136">
    <property type="entry name" value="GH08193P-RELATED"/>
    <property type="match status" value="1"/>
</dbReference>
<dbReference type="PANTHER" id="PTHR24260">
    <property type="match status" value="1"/>
</dbReference>
<evidence type="ECO:0000256" key="1">
    <source>
        <dbReference type="ARBA" id="ARBA00023026"/>
    </source>
</evidence>
<dbReference type="GO" id="GO:0006508">
    <property type="term" value="P:proteolysis"/>
    <property type="evidence" value="ECO:0007669"/>
    <property type="project" value="InterPro"/>
</dbReference>
<dbReference type="EMBL" id="CCYD01000667">
    <property type="protein sequence ID" value="CEG43594.1"/>
    <property type="molecule type" value="Genomic_DNA"/>
</dbReference>
<dbReference type="SUPFAM" id="SSF50494">
    <property type="entry name" value="Trypsin-like serine proteases"/>
    <property type="match status" value="1"/>
</dbReference>
<dbReference type="SMART" id="SM00020">
    <property type="entry name" value="Tryp_SPc"/>
    <property type="match status" value="1"/>
</dbReference>
<dbReference type="GO" id="GO:0004252">
    <property type="term" value="F:serine-type endopeptidase activity"/>
    <property type="evidence" value="ECO:0007669"/>
    <property type="project" value="InterPro"/>
</dbReference>
<evidence type="ECO:0000313" key="4">
    <source>
        <dbReference type="Proteomes" id="UP000054928"/>
    </source>
</evidence>
<proteinExistence type="predicted"/>
<dbReference type="GeneID" id="36408840"/>
<name>A0A0P1AQT0_PLAHL</name>